<dbReference type="RefSeq" id="WP_219201561.1">
    <property type="nucleotide sequence ID" value="NZ_JAHWQX010000002.1"/>
</dbReference>
<dbReference type="Proteomes" id="UP001430804">
    <property type="component" value="Unassembled WGS sequence"/>
</dbReference>
<feature type="domain" description="Glycosyltransferase 2-like" evidence="3">
    <location>
        <begin position="13"/>
        <end position="166"/>
    </location>
</feature>
<dbReference type="CDD" id="cd04179">
    <property type="entry name" value="DPM_DPG-synthase_like"/>
    <property type="match status" value="1"/>
</dbReference>
<feature type="transmembrane region" description="Helical" evidence="2">
    <location>
        <begin position="267"/>
        <end position="293"/>
    </location>
</feature>
<name>A0ABS6WNZ8_9HYPH</name>
<evidence type="ECO:0000313" key="5">
    <source>
        <dbReference type="Proteomes" id="UP001430804"/>
    </source>
</evidence>
<organism evidence="4 5">
    <name type="scientific">Pseudohoeflea coraliihabitans</name>
    <dbReference type="NCBI Taxonomy" id="2860393"/>
    <lineage>
        <taxon>Bacteria</taxon>
        <taxon>Pseudomonadati</taxon>
        <taxon>Pseudomonadota</taxon>
        <taxon>Alphaproteobacteria</taxon>
        <taxon>Hyphomicrobiales</taxon>
        <taxon>Rhizobiaceae</taxon>
        <taxon>Pseudohoeflea</taxon>
    </lineage>
</organism>
<dbReference type="PANTHER" id="PTHR48090:SF7">
    <property type="entry name" value="RFBJ PROTEIN"/>
    <property type="match status" value="1"/>
</dbReference>
<gene>
    <name evidence="4" type="ORF">KY465_10330</name>
</gene>
<protein>
    <submittedName>
        <fullName evidence="4">Glycosyltransferase</fullName>
        <ecNumber evidence="4">2.4.-.-</ecNumber>
    </submittedName>
</protein>
<dbReference type="GO" id="GO:0016757">
    <property type="term" value="F:glycosyltransferase activity"/>
    <property type="evidence" value="ECO:0007669"/>
    <property type="project" value="UniProtKB-KW"/>
</dbReference>
<keyword evidence="4" id="KW-0808">Transferase</keyword>
<sequence length="350" mass="38282">MKDGLLDGLEIAVLIPCYNEAETITAVVAGFRTALPGARIHVYDNNSDDQTALRAALAGAFVTRETRQGKGHVVRRMFADIEADIYLMADGDGTYAPEDGADLIRTLLTEGSDMVVGTRRDVTRDAGRRGHALGNALFNRLYRAIFGKDFSDIFSGYRAFSRRFVKSFPAISNGFEIETEMSVHASSLRLPVSELELDYGRRPEGSSSKLSTWRDGGKILWMLSMLMKETRPFAFFSAISLAMSALSIVLMVPVVSEYFATGLVPKLPTWMLAIGLMLMALVVLAAGIILDSVARGRVEQKRMVYLALPALGGQRQRARDNARLPASFHGPADEKADAEDDGRAKPIRAA</sequence>
<feature type="transmembrane region" description="Helical" evidence="2">
    <location>
        <begin position="233"/>
        <end position="255"/>
    </location>
</feature>
<accession>A0ABS6WNZ8</accession>
<evidence type="ECO:0000313" key="4">
    <source>
        <dbReference type="EMBL" id="MBW3097678.1"/>
    </source>
</evidence>
<dbReference type="InterPro" id="IPR050256">
    <property type="entry name" value="Glycosyltransferase_2"/>
</dbReference>
<evidence type="ECO:0000256" key="1">
    <source>
        <dbReference type="SAM" id="MobiDB-lite"/>
    </source>
</evidence>
<dbReference type="PANTHER" id="PTHR48090">
    <property type="entry name" value="UNDECAPRENYL-PHOSPHATE 4-DEOXY-4-FORMAMIDO-L-ARABINOSE TRANSFERASE-RELATED"/>
    <property type="match status" value="1"/>
</dbReference>
<evidence type="ECO:0000259" key="3">
    <source>
        <dbReference type="Pfam" id="PF00535"/>
    </source>
</evidence>
<proteinExistence type="predicted"/>
<dbReference type="EC" id="2.4.-.-" evidence="4"/>
<dbReference type="InterPro" id="IPR001173">
    <property type="entry name" value="Glyco_trans_2-like"/>
</dbReference>
<reference evidence="4" key="1">
    <citation type="submission" date="2021-07" db="EMBL/GenBank/DDBJ databases">
        <title>Pseudohoeflea marina sp. nov. a polyhydroxyalcanoate-producing bacterium.</title>
        <authorList>
            <person name="Zheng W."/>
            <person name="Yu S."/>
            <person name="Huang Y."/>
        </authorList>
    </citation>
    <scope>NUCLEOTIDE SEQUENCE</scope>
    <source>
        <strain evidence="4">DP4N28-3</strain>
    </source>
</reference>
<evidence type="ECO:0000256" key="2">
    <source>
        <dbReference type="SAM" id="Phobius"/>
    </source>
</evidence>
<dbReference type="Pfam" id="PF00535">
    <property type="entry name" value="Glycos_transf_2"/>
    <property type="match status" value="1"/>
</dbReference>
<keyword evidence="5" id="KW-1185">Reference proteome</keyword>
<keyword evidence="2" id="KW-1133">Transmembrane helix</keyword>
<comment type="caution">
    <text evidence="4">The sequence shown here is derived from an EMBL/GenBank/DDBJ whole genome shotgun (WGS) entry which is preliminary data.</text>
</comment>
<feature type="region of interest" description="Disordered" evidence="1">
    <location>
        <begin position="324"/>
        <end position="350"/>
    </location>
</feature>
<dbReference type="EMBL" id="JAHWQX010000002">
    <property type="protein sequence ID" value="MBW3097678.1"/>
    <property type="molecule type" value="Genomic_DNA"/>
</dbReference>
<keyword evidence="2" id="KW-0812">Transmembrane</keyword>
<keyword evidence="2" id="KW-0472">Membrane</keyword>
<keyword evidence="4" id="KW-0328">Glycosyltransferase</keyword>